<dbReference type="Proteomes" id="UP000053766">
    <property type="component" value="Unassembled WGS sequence"/>
</dbReference>
<name>A0A0D8XKI7_DICVI</name>
<accession>A0A0D8XKI7</accession>
<dbReference type="Pfam" id="PF13540">
    <property type="entry name" value="RCC1_2"/>
    <property type="match status" value="1"/>
</dbReference>
<evidence type="ECO:0000313" key="1">
    <source>
        <dbReference type="EMBL" id="KJH42851.1"/>
    </source>
</evidence>
<reference evidence="2" key="2">
    <citation type="journal article" date="2016" name="Sci. Rep.">
        <title>Dictyocaulus viviparus genome, variome and transcriptome elucidate lungworm biology and support future intervention.</title>
        <authorList>
            <person name="McNulty S.N."/>
            <person name="Strube C."/>
            <person name="Rosa B.A."/>
            <person name="Martin J.C."/>
            <person name="Tyagi R."/>
            <person name="Choi Y.J."/>
            <person name="Wang Q."/>
            <person name="Hallsworth Pepin K."/>
            <person name="Zhang X."/>
            <person name="Ozersky P."/>
            <person name="Wilson R.K."/>
            <person name="Sternberg P.W."/>
            <person name="Gasser R.B."/>
            <person name="Mitreva M."/>
        </authorList>
    </citation>
    <scope>NUCLEOTIDE SEQUENCE [LARGE SCALE GENOMIC DNA]</scope>
    <source>
        <strain evidence="2">HannoverDv2000</strain>
    </source>
</reference>
<organism evidence="1 2">
    <name type="scientific">Dictyocaulus viviparus</name>
    <name type="common">Bovine lungworm</name>
    <dbReference type="NCBI Taxonomy" id="29172"/>
    <lineage>
        <taxon>Eukaryota</taxon>
        <taxon>Metazoa</taxon>
        <taxon>Ecdysozoa</taxon>
        <taxon>Nematoda</taxon>
        <taxon>Chromadorea</taxon>
        <taxon>Rhabditida</taxon>
        <taxon>Rhabditina</taxon>
        <taxon>Rhabditomorpha</taxon>
        <taxon>Strongyloidea</taxon>
        <taxon>Metastrongylidae</taxon>
        <taxon>Dictyocaulus</taxon>
    </lineage>
</organism>
<proteinExistence type="predicted"/>
<evidence type="ECO:0000313" key="2">
    <source>
        <dbReference type="Proteomes" id="UP000053766"/>
    </source>
</evidence>
<dbReference type="InterPro" id="IPR009091">
    <property type="entry name" value="RCC1/BLIP-II"/>
</dbReference>
<dbReference type="EMBL" id="KN716617">
    <property type="protein sequence ID" value="KJH42851.1"/>
    <property type="molecule type" value="Genomic_DNA"/>
</dbReference>
<gene>
    <name evidence="1" type="ORF">DICVIV_11148</name>
</gene>
<dbReference type="SUPFAM" id="SSF50985">
    <property type="entry name" value="RCC1/BLIP-II"/>
    <property type="match status" value="1"/>
</dbReference>
<reference evidence="1 2" key="1">
    <citation type="submission" date="2013-11" db="EMBL/GenBank/DDBJ databases">
        <title>Draft genome of the bovine lungworm Dictyocaulus viviparus.</title>
        <authorList>
            <person name="Mitreva M."/>
        </authorList>
    </citation>
    <scope>NUCLEOTIDE SEQUENCE [LARGE SCALE GENOMIC DNA]</scope>
    <source>
        <strain evidence="1 2">HannoverDv2000</strain>
    </source>
</reference>
<protein>
    <submittedName>
        <fullName evidence="1">Uncharacterized protein</fullName>
    </submittedName>
</protein>
<sequence>MTSDDLSRILLIAKVIEIEIEELINVFASYKQEEHLLPEILRIIEVNGSSSLRTKVVELYARKSEALISSNNVESISEIRLGIDNELSVFLSRYVDVDKGAKICAEAQLWRSATLLALRQRSNSAEILRILIRDGAKNWSVSIASQIMSCASSLDWGQITEQEVGVLVSLLCEWQANLNSVPYHETCLRLSIKYMKTFPKHCSILYLVSAMYIISDKTSWTQNCDATCRSISCGSNGSTAITANGQLFVWGDFTNQQNKSFEASGDTYQVV</sequence>
<dbReference type="STRING" id="29172.A0A0D8XKI7"/>
<keyword evidence="2" id="KW-1185">Reference proteome</keyword>
<dbReference type="AlphaFoldDB" id="A0A0D8XKI7"/>
<dbReference type="OrthoDB" id="10256179at2759"/>